<evidence type="ECO:0000313" key="2">
    <source>
        <dbReference type="Proteomes" id="UP000193642"/>
    </source>
</evidence>
<dbReference type="EMBL" id="MCGO01000103">
    <property type="protein sequence ID" value="ORY27294.1"/>
    <property type="molecule type" value="Genomic_DNA"/>
</dbReference>
<evidence type="ECO:0000313" key="1">
    <source>
        <dbReference type="EMBL" id="ORY27294.1"/>
    </source>
</evidence>
<name>A0A1Y2AXX0_9FUNG</name>
<proteinExistence type="predicted"/>
<reference evidence="1 2" key="1">
    <citation type="submission" date="2016-07" db="EMBL/GenBank/DDBJ databases">
        <title>Pervasive Adenine N6-methylation of Active Genes in Fungi.</title>
        <authorList>
            <consortium name="DOE Joint Genome Institute"/>
            <person name="Mondo S.J."/>
            <person name="Dannebaum R.O."/>
            <person name="Kuo R.C."/>
            <person name="Labutti K."/>
            <person name="Haridas S."/>
            <person name="Kuo A."/>
            <person name="Salamov A."/>
            <person name="Ahrendt S.R."/>
            <person name="Lipzen A."/>
            <person name="Sullivan W."/>
            <person name="Andreopoulos W.B."/>
            <person name="Clum A."/>
            <person name="Lindquist E."/>
            <person name="Daum C."/>
            <person name="Ramamoorthy G.K."/>
            <person name="Gryganskyi A."/>
            <person name="Culley D."/>
            <person name="Magnuson J.K."/>
            <person name="James T.Y."/>
            <person name="O'Malley M.A."/>
            <person name="Stajich J.E."/>
            <person name="Spatafora J.W."/>
            <person name="Visel A."/>
            <person name="Grigoriev I.V."/>
        </authorList>
    </citation>
    <scope>NUCLEOTIDE SEQUENCE [LARGE SCALE GENOMIC DNA]</scope>
    <source>
        <strain evidence="1 2">JEL800</strain>
    </source>
</reference>
<sequence>MRTIPFSETVAPPIASHLNTDVKVTFIHKRPQNDYEITAVTIKSYYRTSLPSLISVDVTYFIPSTRTSKIDGKCYAATMVHENK</sequence>
<comment type="caution">
    <text evidence="1">The sequence shown here is derived from an EMBL/GenBank/DDBJ whole genome shotgun (WGS) entry which is preliminary data.</text>
</comment>
<dbReference type="OrthoDB" id="10273945at2759"/>
<dbReference type="AlphaFoldDB" id="A0A1Y2AXX0"/>
<keyword evidence="2" id="KW-1185">Reference proteome</keyword>
<organism evidence="1 2">
    <name type="scientific">Rhizoclosmatium globosum</name>
    <dbReference type="NCBI Taxonomy" id="329046"/>
    <lineage>
        <taxon>Eukaryota</taxon>
        <taxon>Fungi</taxon>
        <taxon>Fungi incertae sedis</taxon>
        <taxon>Chytridiomycota</taxon>
        <taxon>Chytridiomycota incertae sedis</taxon>
        <taxon>Chytridiomycetes</taxon>
        <taxon>Chytridiales</taxon>
        <taxon>Chytriomycetaceae</taxon>
        <taxon>Rhizoclosmatium</taxon>
    </lineage>
</organism>
<gene>
    <name evidence="1" type="ORF">BCR33DRAFT_26868</name>
</gene>
<accession>A0A1Y2AXX0</accession>
<dbReference type="Proteomes" id="UP000193642">
    <property type="component" value="Unassembled WGS sequence"/>
</dbReference>
<protein>
    <submittedName>
        <fullName evidence="1">Uncharacterized protein</fullName>
    </submittedName>
</protein>